<organism evidence="2 3">
    <name type="scientific">Fructobacillus papyriferae</name>
    <dbReference type="NCBI Taxonomy" id="2713171"/>
    <lineage>
        <taxon>Bacteria</taxon>
        <taxon>Bacillati</taxon>
        <taxon>Bacillota</taxon>
        <taxon>Bacilli</taxon>
        <taxon>Lactobacillales</taxon>
        <taxon>Lactobacillaceae</taxon>
        <taxon>Fructobacillus</taxon>
    </lineage>
</organism>
<gene>
    <name evidence="2" type="ORF">G6R27_03760</name>
</gene>
<dbReference type="Proteomes" id="UP001519418">
    <property type="component" value="Unassembled WGS sequence"/>
</dbReference>
<evidence type="ECO:0000259" key="1">
    <source>
        <dbReference type="Pfam" id="PF01521"/>
    </source>
</evidence>
<evidence type="ECO:0000313" key="3">
    <source>
        <dbReference type="Proteomes" id="UP001519418"/>
    </source>
</evidence>
<dbReference type="EMBL" id="JAAMFI010000002">
    <property type="protein sequence ID" value="MBS9335149.1"/>
    <property type="molecule type" value="Genomic_DNA"/>
</dbReference>
<sequence length="114" mass="12556">MKLTFTDKAKARLEKLAGDNKKLVLDFDDGVGPFSNEANCTLALSFNLLFVPNDTDLSEFGATFDSNMGTIHAKPYSLEQMDEEMTVDVNEKYLRYTLSGRGGVLDPALGIKTL</sequence>
<protein>
    <submittedName>
        <fullName evidence="2">Iron-sulfur cluster biosynthesis family protein</fullName>
    </submittedName>
</protein>
<dbReference type="SUPFAM" id="SSF89360">
    <property type="entry name" value="HesB-like domain"/>
    <property type="match status" value="1"/>
</dbReference>
<comment type="caution">
    <text evidence="2">The sequence shown here is derived from an EMBL/GenBank/DDBJ whole genome shotgun (WGS) entry which is preliminary data.</text>
</comment>
<dbReference type="RefSeq" id="WP_213819749.1">
    <property type="nucleotide sequence ID" value="NZ_JAAMFI010000002.1"/>
</dbReference>
<dbReference type="InterPro" id="IPR000361">
    <property type="entry name" value="ATAP_core_dom"/>
</dbReference>
<keyword evidence="3" id="KW-1185">Reference proteome</keyword>
<reference evidence="2 3" key="1">
    <citation type="submission" date="2020-02" db="EMBL/GenBank/DDBJ databases">
        <title>Fructobacillus sp. isolated from paper mulberry of Taiwan.</title>
        <authorList>
            <person name="Lin S.-T."/>
        </authorList>
    </citation>
    <scope>NUCLEOTIDE SEQUENCE [LARGE SCALE GENOMIC DNA]</scope>
    <source>
        <strain evidence="2 3">M1-10</strain>
    </source>
</reference>
<name>A0ABS5QPN6_9LACO</name>
<feature type="domain" description="Core" evidence="1">
    <location>
        <begin position="1"/>
        <end position="112"/>
    </location>
</feature>
<dbReference type="Pfam" id="PF01521">
    <property type="entry name" value="Fe-S_biosyn"/>
    <property type="match status" value="1"/>
</dbReference>
<proteinExistence type="predicted"/>
<accession>A0ABS5QPN6</accession>
<evidence type="ECO:0000313" key="2">
    <source>
        <dbReference type="EMBL" id="MBS9335149.1"/>
    </source>
</evidence>
<dbReference type="InterPro" id="IPR035903">
    <property type="entry name" value="HesB-like_dom_sf"/>
</dbReference>
<dbReference type="Gene3D" id="2.60.300.12">
    <property type="entry name" value="HesB-like domain"/>
    <property type="match status" value="1"/>
</dbReference>